<sequence length="171" mass="20494">MTMKRMMGESFSVNIYSEISIENLRKEYMKTVYEIIDYKINLRNEALFTHLMEADYRGEFRKRLKEKMKTVKLVLRDHIKARGLRPEFEGDVFRGWAIKETNEDEQYDFANMSSNTDRDFNLAFENMKNEANYYRLRSVYCYDIMEHPTFKQTTKIVARIRKLTGEGFSVA</sequence>
<protein>
    <submittedName>
        <fullName evidence="1">Uncharacterized protein</fullName>
    </submittedName>
</protein>
<reference evidence="1" key="1">
    <citation type="submission" date="2021-01" db="EMBL/GenBank/DDBJ databases">
        <authorList>
            <person name="Corre E."/>
            <person name="Pelletier E."/>
            <person name="Niang G."/>
            <person name="Scheremetjew M."/>
            <person name="Finn R."/>
            <person name="Kale V."/>
            <person name="Holt S."/>
            <person name="Cochrane G."/>
            <person name="Meng A."/>
            <person name="Brown T."/>
            <person name="Cohen L."/>
        </authorList>
    </citation>
    <scope>NUCLEOTIDE SEQUENCE</scope>
    <source>
        <strain evidence="1">S3</strain>
    </source>
</reference>
<organism evidence="1">
    <name type="scientific">Strombidium inclinatum</name>
    <dbReference type="NCBI Taxonomy" id="197538"/>
    <lineage>
        <taxon>Eukaryota</taxon>
        <taxon>Sar</taxon>
        <taxon>Alveolata</taxon>
        <taxon>Ciliophora</taxon>
        <taxon>Intramacronucleata</taxon>
        <taxon>Spirotrichea</taxon>
        <taxon>Oligotrichia</taxon>
        <taxon>Strombidiidae</taxon>
        <taxon>Strombidium</taxon>
    </lineage>
</organism>
<dbReference type="EMBL" id="HBIH01013115">
    <property type="protein sequence ID" value="CAE0324760.1"/>
    <property type="molecule type" value="Transcribed_RNA"/>
</dbReference>
<name>A0A7S3MUE8_9SPIT</name>
<accession>A0A7S3MUE8</accession>
<dbReference type="AlphaFoldDB" id="A0A7S3MUE8"/>
<proteinExistence type="predicted"/>
<gene>
    <name evidence="1" type="ORF">SINC0208_LOCUS5382</name>
</gene>
<evidence type="ECO:0000313" key="1">
    <source>
        <dbReference type="EMBL" id="CAE0324760.1"/>
    </source>
</evidence>